<comment type="cofactor">
    <cofactor evidence="6">
        <name>Mg(2+)</name>
        <dbReference type="ChEBI" id="CHEBI:18420"/>
    </cofactor>
</comment>
<reference evidence="8 9" key="1">
    <citation type="submission" date="2018-02" db="EMBL/GenBank/DDBJ databases">
        <authorList>
            <person name="Cohen D.B."/>
            <person name="Kent A.D."/>
        </authorList>
    </citation>
    <scope>NUCLEOTIDE SEQUENCE [LARGE SCALE GENOMIC DNA]</scope>
    <source>
        <strain evidence="8 9">CCAP 1448/3</strain>
    </source>
</reference>
<comment type="caution">
    <text evidence="8">The sequence shown here is derived from an EMBL/GenBank/DDBJ whole genome shotgun (WGS) entry which is preliminary data.</text>
</comment>
<keyword evidence="3 6" id="KW-0540">Nuclease</keyword>
<dbReference type="InterPro" id="IPR008226">
    <property type="entry name" value="Mini3_fam"/>
</dbReference>
<dbReference type="Proteomes" id="UP000238762">
    <property type="component" value="Unassembled WGS sequence"/>
</dbReference>
<keyword evidence="1 6" id="KW-0690">Ribosome biogenesis</keyword>
<evidence type="ECO:0000313" key="9">
    <source>
        <dbReference type="Proteomes" id="UP000238762"/>
    </source>
</evidence>
<dbReference type="GO" id="GO:0004525">
    <property type="term" value="F:ribonuclease III activity"/>
    <property type="evidence" value="ECO:0007669"/>
    <property type="project" value="InterPro"/>
</dbReference>
<dbReference type="SMART" id="SM00535">
    <property type="entry name" value="RIBOc"/>
    <property type="match status" value="1"/>
</dbReference>
<sequence>MTIPESGALKLTNLTHDFALARLRALNEQILSGSAIAQLSPATLAYIGDAVFELYIRTYYLLPPQRLHSYHNLVVTCVRAETQAEYLNSLQPYLNDLEAEVVRKGRNAAHGSPKRLNPKIYQQATSFEALMGYLYLTNPQRLAELLDKLKLD</sequence>
<dbReference type="OrthoDB" id="46571at2"/>
<dbReference type="EC" id="3.1.26.-" evidence="6"/>
<dbReference type="EMBL" id="PVWJ01000032">
    <property type="protein sequence ID" value="PSB03424.1"/>
    <property type="molecule type" value="Genomic_DNA"/>
</dbReference>
<evidence type="ECO:0000256" key="6">
    <source>
        <dbReference type="HAMAP-Rule" id="MF_01468"/>
    </source>
</evidence>
<keyword evidence="5 6" id="KW-0378">Hydrolase</keyword>
<dbReference type="InterPro" id="IPR036389">
    <property type="entry name" value="RNase_III_sf"/>
</dbReference>
<feature type="domain" description="RNase III" evidence="7">
    <location>
        <begin position="24"/>
        <end position="151"/>
    </location>
</feature>
<evidence type="ECO:0000256" key="2">
    <source>
        <dbReference type="ARBA" id="ARBA00022552"/>
    </source>
</evidence>
<dbReference type="HAMAP" id="MF_01468">
    <property type="entry name" value="RNase_Mini_III"/>
    <property type="match status" value="1"/>
</dbReference>
<reference evidence="8 9" key="2">
    <citation type="submission" date="2018-03" db="EMBL/GenBank/DDBJ databases">
        <title>The ancient ancestry and fast evolution of plastids.</title>
        <authorList>
            <person name="Moore K.R."/>
            <person name="Magnabosco C."/>
            <person name="Momper L."/>
            <person name="Gold D.A."/>
            <person name="Bosak T."/>
            <person name="Fournier G.P."/>
        </authorList>
    </citation>
    <scope>NUCLEOTIDE SEQUENCE [LARGE SCALE GENOMIC DNA]</scope>
    <source>
        <strain evidence="8 9">CCAP 1448/3</strain>
    </source>
</reference>
<evidence type="ECO:0000256" key="5">
    <source>
        <dbReference type="ARBA" id="ARBA00022801"/>
    </source>
</evidence>
<dbReference type="SUPFAM" id="SSF69065">
    <property type="entry name" value="RNase III domain-like"/>
    <property type="match status" value="1"/>
</dbReference>
<evidence type="ECO:0000256" key="4">
    <source>
        <dbReference type="ARBA" id="ARBA00022759"/>
    </source>
</evidence>
<dbReference type="GO" id="GO:0006364">
    <property type="term" value="P:rRNA processing"/>
    <property type="evidence" value="ECO:0007669"/>
    <property type="project" value="UniProtKB-UniRule"/>
</dbReference>
<keyword evidence="9" id="KW-1185">Reference proteome</keyword>
<feature type="active site" evidence="6">
    <location>
        <position position="49"/>
    </location>
</feature>
<dbReference type="AlphaFoldDB" id="A0A2T1C5C0"/>
<keyword evidence="6" id="KW-0699">rRNA-binding</keyword>
<accession>A0A2T1C5C0</accession>
<keyword evidence="6" id="KW-0963">Cytoplasm</keyword>
<evidence type="ECO:0000313" key="8">
    <source>
        <dbReference type="EMBL" id="PSB03424.1"/>
    </source>
</evidence>
<evidence type="ECO:0000256" key="1">
    <source>
        <dbReference type="ARBA" id="ARBA00022517"/>
    </source>
</evidence>
<dbReference type="Pfam" id="PF00636">
    <property type="entry name" value="Ribonuclease_3"/>
    <property type="match status" value="1"/>
</dbReference>
<comment type="similarity">
    <text evidence="6">Belongs to the MrnC RNase family.</text>
</comment>
<comment type="subcellular location">
    <subcellularLocation>
        <location evidence="6">Cytoplasm</location>
    </subcellularLocation>
</comment>
<protein>
    <recommendedName>
        <fullName evidence="6">Mini-ribonuclease 3</fullName>
        <shortName evidence="6">Mini-3</shortName>
        <shortName evidence="6">Mini-RNase 3</shortName>
        <ecNumber evidence="6">3.1.26.-</ecNumber>
    </recommendedName>
    <alternativeName>
        <fullName evidence="6">Mini-RNase III</fullName>
        <shortName evidence="6">Mini-III</shortName>
    </alternativeName>
</protein>
<keyword evidence="6" id="KW-0460">Magnesium</keyword>
<organism evidence="8 9">
    <name type="scientific">Merismopedia glauca CCAP 1448/3</name>
    <dbReference type="NCBI Taxonomy" id="1296344"/>
    <lineage>
        <taxon>Bacteria</taxon>
        <taxon>Bacillati</taxon>
        <taxon>Cyanobacteriota</taxon>
        <taxon>Cyanophyceae</taxon>
        <taxon>Synechococcales</taxon>
        <taxon>Merismopediaceae</taxon>
        <taxon>Merismopedia</taxon>
    </lineage>
</organism>
<dbReference type="CDD" id="cd00593">
    <property type="entry name" value="RIBOc"/>
    <property type="match status" value="1"/>
</dbReference>
<evidence type="ECO:0000259" key="7">
    <source>
        <dbReference type="SMART" id="SM00535"/>
    </source>
</evidence>
<evidence type="ECO:0000256" key="3">
    <source>
        <dbReference type="ARBA" id="ARBA00022722"/>
    </source>
</evidence>
<comment type="subunit">
    <text evidence="6">Homodimer.</text>
</comment>
<dbReference type="PANTHER" id="PTHR34276:SF1">
    <property type="entry name" value="MINI-RIBONUCLEASE 3"/>
    <property type="match status" value="1"/>
</dbReference>
<dbReference type="PANTHER" id="PTHR34276">
    <property type="entry name" value="MINI-RIBONUCLEASE 3"/>
    <property type="match status" value="1"/>
</dbReference>
<keyword evidence="4 6" id="KW-0255">Endonuclease</keyword>
<dbReference type="GO" id="GO:0019843">
    <property type="term" value="F:rRNA binding"/>
    <property type="evidence" value="ECO:0007669"/>
    <property type="project" value="UniProtKB-UniRule"/>
</dbReference>
<proteinExistence type="inferred from homology"/>
<dbReference type="InterPro" id="IPR000999">
    <property type="entry name" value="RNase_III_dom"/>
</dbReference>
<dbReference type="Gene3D" id="1.10.1520.10">
    <property type="entry name" value="Ribonuclease III domain"/>
    <property type="match status" value="1"/>
</dbReference>
<name>A0A2T1C5C0_9CYAN</name>
<keyword evidence="2 6" id="KW-0698">rRNA processing</keyword>
<comment type="function">
    <text evidence="6">Involved in correct processing of both the 5' and 3' ends of 23S rRNA precursor. Processes 30S rRNA precursor transcript even in absence of ribonuclease 3 (Rnc); Rnc processes 30S rRNA into smaller rRNA precursors.</text>
</comment>
<dbReference type="GO" id="GO:0005737">
    <property type="term" value="C:cytoplasm"/>
    <property type="evidence" value="ECO:0007669"/>
    <property type="project" value="UniProtKB-SubCell"/>
</dbReference>
<gene>
    <name evidence="6" type="primary">mrnC</name>
    <name evidence="8" type="ORF">C7B64_08410</name>
</gene>
<keyword evidence="6" id="KW-0694">RNA-binding</keyword>